<dbReference type="RefSeq" id="WP_143584386.1">
    <property type="nucleotide sequence ID" value="NZ_CP088000.1"/>
</dbReference>
<feature type="signal peptide" evidence="1">
    <location>
        <begin position="1"/>
        <end position="19"/>
    </location>
</feature>
<organism evidence="2 3">
    <name type="scientific">Stenotrophomonas rhizophila</name>
    <dbReference type="NCBI Taxonomy" id="216778"/>
    <lineage>
        <taxon>Bacteria</taxon>
        <taxon>Pseudomonadati</taxon>
        <taxon>Pseudomonadota</taxon>
        <taxon>Gammaproteobacteria</taxon>
        <taxon>Lysobacterales</taxon>
        <taxon>Lysobacteraceae</taxon>
        <taxon>Stenotrophomonas</taxon>
    </lineage>
</organism>
<keyword evidence="2" id="KW-0413">Isomerase</keyword>
<dbReference type="Proteomes" id="UP001226084">
    <property type="component" value="Unassembled WGS sequence"/>
</dbReference>
<evidence type="ECO:0000256" key="1">
    <source>
        <dbReference type="SAM" id="SignalP"/>
    </source>
</evidence>
<keyword evidence="1" id="KW-0732">Signal</keyword>
<accession>A0AAP5AG99</accession>
<name>A0AAP5AG99_9GAMM</name>
<dbReference type="GO" id="GO:0016853">
    <property type="term" value="F:isomerase activity"/>
    <property type="evidence" value="ECO:0007669"/>
    <property type="project" value="UniProtKB-KW"/>
</dbReference>
<dbReference type="EMBL" id="JAUTAS010000001">
    <property type="protein sequence ID" value="MDQ1107452.1"/>
    <property type="molecule type" value="Genomic_DNA"/>
</dbReference>
<sequence length="89" mass="9903">MNRSVWVLALCLMAGAAMADSVRFGNNLVNSGDNAGRVVQVAGKPDRVIQEESDQGGNLGERWEYYQSRKTVQIVFRDGRVTAIREIFN</sequence>
<evidence type="ECO:0000313" key="2">
    <source>
        <dbReference type="EMBL" id="MDQ1107452.1"/>
    </source>
</evidence>
<evidence type="ECO:0000313" key="3">
    <source>
        <dbReference type="Proteomes" id="UP001226084"/>
    </source>
</evidence>
<gene>
    <name evidence="2" type="ORF">QE424_000611</name>
</gene>
<proteinExistence type="predicted"/>
<protein>
    <submittedName>
        <fullName evidence="2">Ketosteroid isomerase-like protein</fullName>
    </submittedName>
</protein>
<comment type="caution">
    <text evidence="2">The sequence shown here is derived from an EMBL/GenBank/DDBJ whole genome shotgun (WGS) entry which is preliminary data.</text>
</comment>
<dbReference type="AlphaFoldDB" id="A0AAP5AG99"/>
<reference evidence="2" key="1">
    <citation type="submission" date="2023-07" db="EMBL/GenBank/DDBJ databases">
        <title>Functional and genomic diversity of the sorghum phyllosphere microbiome.</title>
        <authorList>
            <person name="Shade A."/>
        </authorList>
    </citation>
    <scope>NUCLEOTIDE SEQUENCE</scope>
    <source>
        <strain evidence="2">SORGH_AS_0457</strain>
    </source>
</reference>
<feature type="chain" id="PRO_5043013624" evidence="1">
    <location>
        <begin position="20"/>
        <end position="89"/>
    </location>
</feature>